<dbReference type="PROSITE" id="PS50949">
    <property type="entry name" value="HTH_GNTR"/>
    <property type="match status" value="1"/>
</dbReference>
<sequence length="240" mass="27637">MSKYTQLLSEQAREKIEEYIDRQKIAPHTALPAERELAKILNFNRLTLRTALRQMRDEGAIYTIHGRGNFLSSPKYLEDSKSFISYTAGWESDGYQVHSKQISLKVMEATKRISDKLDLPLGTPVYELKRVRYLDGNALFLETAYLPIKYCEGLHNYRFENRSLYKTLETEYHIKLVRQNHVISVAALTREESAYLEAPEGTSAFFIRGVTYDDTGRAVEYCVSLNRADLYAITSCLVPE</sequence>
<dbReference type="InterPro" id="IPR028978">
    <property type="entry name" value="Chorismate_lyase_/UTRA_dom_sf"/>
</dbReference>
<dbReference type="CDD" id="cd07377">
    <property type="entry name" value="WHTH_GntR"/>
    <property type="match status" value="1"/>
</dbReference>
<dbReference type="PANTHER" id="PTHR44846">
    <property type="entry name" value="MANNOSYL-D-GLYCERATE TRANSPORT/METABOLISM SYSTEM REPRESSOR MNGR-RELATED"/>
    <property type="match status" value="1"/>
</dbReference>
<dbReference type="RefSeq" id="WP_262395005.1">
    <property type="nucleotide sequence ID" value="NZ_JACRTD010000004.1"/>
</dbReference>
<dbReference type="GO" id="GO:0003677">
    <property type="term" value="F:DNA binding"/>
    <property type="evidence" value="ECO:0007669"/>
    <property type="project" value="UniProtKB-KW"/>
</dbReference>
<dbReference type="Proteomes" id="UP000623678">
    <property type="component" value="Unassembled WGS sequence"/>
</dbReference>
<keyword evidence="3" id="KW-0804">Transcription</keyword>
<dbReference type="Gene3D" id="1.10.10.10">
    <property type="entry name" value="Winged helix-like DNA-binding domain superfamily/Winged helix DNA-binding domain"/>
    <property type="match status" value="1"/>
</dbReference>
<dbReference type="Pfam" id="PF07702">
    <property type="entry name" value="UTRA"/>
    <property type="match status" value="1"/>
</dbReference>
<dbReference type="Gene3D" id="3.40.1410.10">
    <property type="entry name" value="Chorismate lyase-like"/>
    <property type="match status" value="1"/>
</dbReference>
<dbReference type="AlphaFoldDB" id="A0A926ES09"/>
<protein>
    <submittedName>
        <fullName evidence="5">GntR family transcriptional regulator</fullName>
    </submittedName>
</protein>
<dbReference type="SUPFAM" id="SSF46785">
    <property type="entry name" value="Winged helix' DNA-binding domain"/>
    <property type="match status" value="1"/>
</dbReference>
<keyword evidence="2" id="KW-0238">DNA-binding</keyword>
<dbReference type="SMART" id="SM00866">
    <property type="entry name" value="UTRA"/>
    <property type="match status" value="1"/>
</dbReference>
<dbReference type="InterPro" id="IPR036390">
    <property type="entry name" value="WH_DNA-bd_sf"/>
</dbReference>
<evidence type="ECO:0000256" key="2">
    <source>
        <dbReference type="ARBA" id="ARBA00023125"/>
    </source>
</evidence>
<proteinExistence type="predicted"/>
<evidence type="ECO:0000313" key="5">
    <source>
        <dbReference type="EMBL" id="MBC8585220.1"/>
    </source>
</evidence>
<comment type="caution">
    <text evidence="5">The sequence shown here is derived from an EMBL/GenBank/DDBJ whole genome shotgun (WGS) entry which is preliminary data.</text>
</comment>
<keyword evidence="6" id="KW-1185">Reference proteome</keyword>
<dbReference type="InterPro" id="IPR000524">
    <property type="entry name" value="Tscrpt_reg_HTH_GntR"/>
</dbReference>
<gene>
    <name evidence="5" type="ORF">H8705_06450</name>
</gene>
<dbReference type="EMBL" id="JACRTD010000004">
    <property type="protein sequence ID" value="MBC8585220.1"/>
    <property type="molecule type" value="Genomic_DNA"/>
</dbReference>
<organism evidence="5 6">
    <name type="scientific">Youxingia wuxianensis</name>
    <dbReference type="NCBI Taxonomy" id="2763678"/>
    <lineage>
        <taxon>Bacteria</taxon>
        <taxon>Bacillati</taxon>
        <taxon>Bacillota</taxon>
        <taxon>Clostridia</taxon>
        <taxon>Eubacteriales</taxon>
        <taxon>Oscillospiraceae</taxon>
        <taxon>Youxingia</taxon>
    </lineage>
</organism>
<evidence type="ECO:0000259" key="4">
    <source>
        <dbReference type="PROSITE" id="PS50949"/>
    </source>
</evidence>
<dbReference type="InterPro" id="IPR050679">
    <property type="entry name" value="Bact_HTH_transcr_reg"/>
</dbReference>
<dbReference type="PRINTS" id="PR00035">
    <property type="entry name" value="HTHGNTR"/>
</dbReference>
<keyword evidence="1" id="KW-0805">Transcription regulation</keyword>
<evidence type="ECO:0000256" key="3">
    <source>
        <dbReference type="ARBA" id="ARBA00023163"/>
    </source>
</evidence>
<feature type="domain" description="HTH gntR-type" evidence="4">
    <location>
        <begin position="6"/>
        <end position="74"/>
    </location>
</feature>
<dbReference type="InterPro" id="IPR036388">
    <property type="entry name" value="WH-like_DNA-bd_sf"/>
</dbReference>
<accession>A0A926ES09</accession>
<dbReference type="SUPFAM" id="SSF64288">
    <property type="entry name" value="Chorismate lyase-like"/>
    <property type="match status" value="1"/>
</dbReference>
<dbReference type="PANTHER" id="PTHR44846:SF1">
    <property type="entry name" value="MANNOSYL-D-GLYCERATE TRANSPORT_METABOLISM SYSTEM REPRESSOR MNGR-RELATED"/>
    <property type="match status" value="1"/>
</dbReference>
<dbReference type="Pfam" id="PF00392">
    <property type="entry name" value="GntR"/>
    <property type="match status" value="1"/>
</dbReference>
<dbReference type="InterPro" id="IPR011663">
    <property type="entry name" value="UTRA"/>
</dbReference>
<dbReference type="SMART" id="SM00345">
    <property type="entry name" value="HTH_GNTR"/>
    <property type="match status" value="1"/>
</dbReference>
<dbReference type="GO" id="GO:0045892">
    <property type="term" value="P:negative regulation of DNA-templated transcription"/>
    <property type="evidence" value="ECO:0007669"/>
    <property type="project" value="TreeGrafter"/>
</dbReference>
<dbReference type="GO" id="GO:0003700">
    <property type="term" value="F:DNA-binding transcription factor activity"/>
    <property type="evidence" value="ECO:0007669"/>
    <property type="project" value="InterPro"/>
</dbReference>
<evidence type="ECO:0000313" key="6">
    <source>
        <dbReference type="Proteomes" id="UP000623678"/>
    </source>
</evidence>
<reference evidence="5" key="1">
    <citation type="submission" date="2020-08" db="EMBL/GenBank/DDBJ databases">
        <title>Genome public.</title>
        <authorList>
            <person name="Liu C."/>
            <person name="Sun Q."/>
        </authorList>
    </citation>
    <scope>NUCLEOTIDE SEQUENCE</scope>
    <source>
        <strain evidence="5">NSJ-64</strain>
    </source>
</reference>
<evidence type="ECO:0000256" key="1">
    <source>
        <dbReference type="ARBA" id="ARBA00023015"/>
    </source>
</evidence>
<name>A0A926ES09_9FIRM</name>